<dbReference type="Gene3D" id="1.10.20.10">
    <property type="entry name" value="Histone, subunit A"/>
    <property type="match status" value="1"/>
</dbReference>
<dbReference type="Proteomes" id="UP000675881">
    <property type="component" value="Chromosome 9"/>
</dbReference>
<organism evidence="1 2">
    <name type="scientific">Lepeophtheirus salmonis</name>
    <name type="common">Salmon louse</name>
    <name type="synonym">Caligus salmonis</name>
    <dbReference type="NCBI Taxonomy" id="72036"/>
    <lineage>
        <taxon>Eukaryota</taxon>
        <taxon>Metazoa</taxon>
        <taxon>Ecdysozoa</taxon>
        <taxon>Arthropoda</taxon>
        <taxon>Crustacea</taxon>
        <taxon>Multicrustacea</taxon>
        <taxon>Hexanauplia</taxon>
        <taxon>Copepoda</taxon>
        <taxon>Siphonostomatoida</taxon>
        <taxon>Caligidae</taxon>
        <taxon>Lepeophtheirus</taxon>
    </lineage>
</organism>
<dbReference type="AlphaFoldDB" id="A0A7R8HDV5"/>
<dbReference type="InterPro" id="IPR009072">
    <property type="entry name" value="Histone-fold"/>
</dbReference>
<dbReference type="EMBL" id="HG994588">
    <property type="protein sequence ID" value="CAF3042458.1"/>
    <property type="molecule type" value="Genomic_DNA"/>
</dbReference>
<dbReference type="SUPFAM" id="SSF47113">
    <property type="entry name" value="Histone-fold"/>
    <property type="match status" value="1"/>
</dbReference>
<accession>A0A7R8HDV5</accession>
<proteinExistence type="predicted"/>
<name>A0A7R8HDV5_LEPSM</name>
<dbReference type="OrthoDB" id="546434at2759"/>
<sequence>MQPNPDRFNFHTMIPGLKRFTIIEISMSISSRDEENNYDWRGNCGKWRGLLSSSLSRVLYQVHPTLMAQGEALDYVEGLILRLLAMLTTKPTPITVSDVSDRVSRTFPTPIDKWALNEAQGALSRGAQESQSRSPSR</sequence>
<dbReference type="CDD" id="cd22914">
    <property type="entry name" value="HFD_SOS1_rpt1"/>
    <property type="match status" value="1"/>
</dbReference>
<gene>
    <name evidence="1" type="ORF">LSAA_15011</name>
</gene>
<evidence type="ECO:0000313" key="1">
    <source>
        <dbReference type="EMBL" id="CAF3042458.1"/>
    </source>
</evidence>
<keyword evidence="2" id="KW-1185">Reference proteome</keyword>
<protein>
    <submittedName>
        <fullName evidence="1">SOS</fullName>
    </submittedName>
</protein>
<evidence type="ECO:0000313" key="2">
    <source>
        <dbReference type="Proteomes" id="UP000675881"/>
    </source>
</evidence>
<reference evidence="1" key="1">
    <citation type="submission" date="2021-02" db="EMBL/GenBank/DDBJ databases">
        <authorList>
            <person name="Bekaert M."/>
        </authorList>
    </citation>
    <scope>NUCLEOTIDE SEQUENCE</scope>
    <source>
        <strain evidence="1">IoA-00</strain>
    </source>
</reference>
<dbReference type="GO" id="GO:0046982">
    <property type="term" value="F:protein heterodimerization activity"/>
    <property type="evidence" value="ECO:0007669"/>
    <property type="project" value="InterPro"/>
</dbReference>